<dbReference type="OrthoDB" id="36885at10239"/>
<sequence length="143" mass="16016">MNQIEFQSVTFSLQNREEVTVDKLMITVLRLSDMSFGVHIEGGVMHNLVKAKRAAIRIRKTSSIGGDSTKFTAQFEKDSAEIVRKLKESDIISVTFNLSDEKKEEVMLYWGNTDFAAEGNVRNPNQESSVEEVSGDFCIGVGY</sequence>
<protein>
    <submittedName>
        <fullName evidence="1">Uncharacterized protein</fullName>
    </submittedName>
</protein>
<accession>A0A0K2CZT4</accession>
<dbReference type="Proteomes" id="UP000204602">
    <property type="component" value="Segment"/>
</dbReference>
<name>A0A0K2CZT4_9CAUD</name>
<keyword evidence="2" id="KW-1185">Reference proteome</keyword>
<reference evidence="1 2" key="1">
    <citation type="journal article" date="2015" name="Genome Announc.">
        <title>Complete Genome Sequence of Bacillus cereus Group Phage TsarBomba.</title>
        <authorList>
            <person name="Erill I."/>
            <person name="Caruso S.M."/>
        </authorList>
    </citation>
    <scope>NUCLEOTIDE SEQUENCE [LARGE SCALE GENOMIC DNA]</scope>
</reference>
<dbReference type="KEGG" id="vg:26633275"/>
<dbReference type="RefSeq" id="YP_009207040.1">
    <property type="nucleotide sequence ID" value="NC_028890.1"/>
</dbReference>
<organism evidence="1 2">
    <name type="scientific">Bacillus phage TsarBomba</name>
    <dbReference type="NCBI Taxonomy" id="1690456"/>
    <lineage>
        <taxon>Viruses</taxon>
        <taxon>Duplodnaviria</taxon>
        <taxon>Heunggongvirae</taxon>
        <taxon>Uroviricota</taxon>
        <taxon>Caudoviricetes</taxon>
        <taxon>Herelleviridae</taxon>
        <taxon>Bastillevirinae</taxon>
        <taxon>Tsarbombavirus</taxon>
        <taxon>Tsarbombavirus tsarbomba</taxon>
    </lineage>
</organism>
<proteinExistence type="predicted"/>
<dbReference type="GeneID" id="26633275"/>
<gene>
    <name evidence="1" type="ORF">TSARBOMBA_225</name>
</gene>
<evidence type="ECO:0000313" key="2">
    <source>
        <dbReference type="Proteomes" id="UP000204602"/>
    </source>
</evidence>
<dbReference type="EMBL" id="KT224359">
    <property type="protein sequence ID" value="ALA13064.1"/>
    <property type="molecule type" value="Genomic_DNA"/>
</dbReference>
<evidence type="ECO:0000313" key="1">
    <source>
        <dbReference type="EMBL" id="ALA13064.1"/>
    </source>
</evidence>